<dbReference type="FunFam" id="3.40.50.720:FF:000047">
    <property type="entry name" value="NADP-dependent L-serine/L-allo-threonine dehydrogenase"/>
    <property type="match status" value="1"/>
</dbReference>
<dbReference type="InterPro" id="IPR020904">
    <property type="entry name" value="Sc_DH/Rdtase_CS"/>
</dbReference>
<evidence type="ECO:0000259" key="4">
    <source>
        <dbReference type="SMART" id="SM00822"/>
    </source>
</evidence>
<dbReference type="InterPro" id="IPR036291">
    <property type="entry name" value="NAD(P)-bd_dom_sf"/>
</dbReference>
<protein>
    <submittedName>
        <fullName evidence="5">Putative short-chain dehydrogenase/reductase</fullName>
    </submittedName>
</protein>
<gene>
    <name evidence="5" type="ORF">NSU_3493</name>
</gene>
<evidence type="ECO:0000256" key="1">
    <source>
        <dbReference type="ARBA" id="ARBA00006484"/>
    </source>
</evidence>
<sequence length="243" mass="25494">MSQVLKGKCALITGASSGIGEATARKLVAEGANVVLFARRAERIETLANELGEQALAVTGSVTSHADLLGASEQASNRFGGVDILINNAGIMPLSALAERRVEDWDRTIDVNIKGVLYAIDAVLPGMLARESGHVVNISSLAGLSVMPNTNVYACSKFAVRAISDGLRMESDGKVRVTTIYPGAVQTELAETIPESDLKRHLQDMFKGEAMSPAAIADAIFYALSQPPSVGVNDITISPPGMG</sequence>
<comment type="similarity">
    <text evidence="1 3">Belongs to the short-chain dehydrogenases/reductases (SDR) family.</text>
</comment>
<dbReference type="PANTHER" id="PTHR43115:SF4">
    <property type="entry name" value="DEHYDROGENASE_REDUCTASE SDR FAMILY MEMBER 11"/>
    <property type="match status" value="1"/>
</dbReference>
<dbReference type="InterPro" id="IPR057326">
    <property type="entry name" value="KR_dom"/>
</dbReference>
<dbReference type="PROSITE" id="PS00061">
    <property type="entry name" value="ADH_SHORT"/>
    <property type="match status" value="1"/>
</dbReference>
<organism evidence="5 6">
    <name type="scientific">Novosphingobium pentaromativorans US6-1</name>
    <dbReference type="NCBI Taxonomy" id="1088721"/>
    <lineage>
        <taxon>Bacteria</taxon>
        <taxon>Pseudomonadati</taxon>
        <taxon>Pseudomonadota</taxon>
        <taxon>Alphaproteobacteria</taxon>
        <taxon>Sphingomonadales</taxon>
        <taxon>Sphingomonadaceae</taxon>
        <taxon>Novosphingobium</taxon>
    </lineage>
</organism>
<reference evidence="5 6" key="1">
    <citation type="journal article" date="2012" name="J. Bacteriol.">
        <title>Genome sequence of benzo(a)pyrene-degrading bacterium Novosphingobium pentaromativorans US6-1.</title>
        <authorList>
            <person name="Luo Y.R."/>
            <person name="Kang S.G."/>
            <person name="Kim S.J."/>
            <person name="Kim M.R."/>
            <person name="Li N."/>
            <person name="Lee J.H."/>
            <person name="Kwon K.K."/>
        </authorList>
    </citation>
    <scope>NUCLEOTIDE SEQUENCE [LARGE SCALE GENOMIC DNA]</scope>
    <source>
        <strain evidence="5 6">US6-1</strain>
    </source>
</reference>
<comment type="caution">
    <text evidence="5">The sequence shown here is derived from an EMBL/GenBank/DDBJ whole genome shotgun (WGS) entry which is preliminary data.</text>
</comment>
<evidence type="ECO:0000313" key="6">
    <source>
        <dbReference type="Proteomes" id="UP000004030"/>
    </source>
</evidence>
<dbReference type="eggNOG" id="COG4221">
    <property type="taxonomic scope" value="Bacteria"/>
</dbReference>
<dbReference type="SMART" id="SM00822">
    <property type="entry name" value="PKS_KR"/>
    <property type="match status" value="1"/>
</dbReference>
<keyword evidence="6" id="KW-1185">Reference proteome</keyword>
<dbReference type="PRINTS" id="PR00081">
    <property type="entry name" value="GDHRDH"/>
</dbReference>
<dbReference type="EMBL" id="AGFM01000055">
    <property type="protein sequence ID" value="EHJ59610.1"/>
    <property type="molecule type" value="Genomic_DNA"/>
</dbReference>
<dbReference type="RefSeq" id="WP_007014401.1">
    <property type="nucleotide sequence ID" value="NZ_AGFM01000055.1"/>
</dbReference>
<dbReference type="OrthoDB" id="9810734at2"/>
<dbReference type="InterPro" id="IPR002347">
    <property type="entry name" value="SDR_fam"/>
</dbReference>
<dbReference type="Pfam" id="PF00106">
    <property type="entry name" value="adh_short"/>
    <property type="match status" value="1"/>
</dbReference>
<dbReference type="GO" id="GO:0016616">
    <property type="term" value="F:oxidoreductase activity, acting on the CH-OH group of donors, NAD or NADP as acceptor"/>
    <property type="evidence" value="ECO:0007669"/>
    <property type="project" value="UniProtKB-ARBA"/>
</dbReference>
<dbReference type="Proteomes" id="UP000004030">
    <property type="component" value="Unassembled WGS sequence"/>
</dbReference>
<dbReference type="PRINTS" id="PR00080">
    <property type="entry name" value="SDRFAMILY"/>
</dbReference>
<evidence type="ECO:0000256" key="3">
    <source>
        <dbReference type="RuleBase" id="RU000363"/>
    </source>
</evidence>
<dbReference type="AlphaFoldDB" id="G6EGF9"/>
<dbReference type="SUPFAM" id="SSF51735">
    <property type="entry name" value="NAD(P)-binding Rossmann-fold domains"/>
    <property type="match status" value="1"/>
</dbReference>
<evidence type="ECO:0000256" key="2">
    <source>
        <dbReference type="ARBA" id="ARBA00023002"/>
    </source>
</evidence>
<feature type="domain" description="Ketoreductase" evidence="4">
    <location>
        <begin position="8"/>
        <end position="186"/>
    </location>
</feature>
<proteinExistence type="inferred from homology"/>
<accession>G6EGF9</accession>
<dbReference type="PATRIC" id="fig|1088721.3.peg.3447"/>
<dbReference type="Gene3D" id="3.40.50.720">
    <property type="entry name" value="NAD(P)-binding Rossmann-like Domain"/>
    <property type="match status" value="1"/>
</dbReference>
<dbReference type="KEGG" id="npn:JI59_21545"/>
<dbReference type="PANTHER" id="PTHR43115">
    <property type="entry name" value="DEHYDROGENASE/REDUCTASE SDR FAMILY MEMBER 11"/>
    <property type="match status" value="1"/>
</dbReference>
<evidence type="ECO:0000313" key="5">
    <source>
        <dbReference type="EMBL" id="EHJ59610.1"/>
    </source>
</evidence>
<keyword evidence="2" id="KW-0560">Oxidoreductase</keyword>
<name>G6EGF9_9SPHN</name>